<evidence type="ECO:0000256" key="2">
    <source>
        <dbReference type="SAM" id="SignalP"/>
    </source>
</evidence>
<dbReference type="EMBL" id="JANPWB010000012">
    <property type="protein sequence ID" value="KAJ1112827.1"/>
    <property type="molecule type" value="Genomic_DNA"/>
</dbReference>
<sequence>MALGVAMVKAVVLIRVRLVYRTICQSQKGQSDSERFGIVTGARGLRRHAATSKALKIRNQSRGLLLQKKPAFTHRHCHKYRGTSETSAEGRRGTESTGALGRPQRPADIPGLGRRRTVRGSHD</sequence>
<dbReference type="Proteomes" id="UP001066276">
    <property type="component" value="Chromosome 8"/>
</dbReference>
<feature type="chain" id="PRO_5043967166" description="Secreted protein" evidence="2">
    <location>
        <begin position="22"/>
        <end position="123"/>
    </location>
</feature>
<gene>
    <name evidence="3" type="ORF">NDU88_001088</name>
</gene>
<feature type="compositionally biased region" description="Basic residues" evidence="1">
    <location>
        <begin position="113"/>
        <end position="123"/>
    </location>
</feature>
<feature type="region of interest" description="Disordered" evidence="1">
    <location>
        <begin position="66"/>
        <end position="123"/>
    </location>
</feature>
<keyword evidence="4" id="KW-1185">Reference proteome</keyword>
<proteinExistence type="predicted"/>
<protein>
    <recommendedName>
        <fullName evidence="5">Secreted protein</fullName>
    </recommendedName>
</protein>
<feature type="compositionally biased region" description="Basic residues" evidence="1">
    <location>
        <begin position="71"/>
        <end position="81"/>
    </location>
</feature>
<evidence type="ECO:0008006" key="5">
    <source>
        <dbReference type="Google" id="ProtNLM"/>
    </source>
</evidence>
<organism evidence="3 4">
    <name type="scientific">Pleurodeles waltl</name>
    <name type="common">Iberian ribbed newt</name>
    <dbReference type="NCBI Taxonomy" id="8319"/>
    <lineage>
        <taxon>Eukaryota</taxon>
        <taxon>Metazoa</taxon>
        <taxon>Chordata</taxon>
        <taxon>Craniata</taxon>
        <taxon>Vertebrata</taxon>
        <taxon>Euteleostomi</taxon>
        <taxon>Amphibia</taxon>
        <taxon>Batrachia</taxon>
        <taxon>Caudata</taxon>
        <taxon>Salamandroidea</taxon>
        <taxon>Salamandridae</taxon>
        <taxon>Pleurodelinae</taxon>
        <taxon>Pleurodeles</taxon>
    </lineage>
</organism>
<reference evidence="3" key="1">
    <citation type="journal article" date="2022" name="bioRxiv">
        <title>Sequencing and chromosome-scale assembly of the giantPleurodeles waltlgenome.</title>
        <authorList>
            <person name="Brown T."/>
            <person name="Elewa A."/>
            <person name="Iarovenko S."/>
            <person name="Subramanian E."/>
            <person name="Araus A.J."/>
            <person name="Petzold A."/>
            <person name="Susuki M."/>
            <person name="Suzuki K.-i.T."/>
            <person name="Hayashi T."/>
            <person name="Toyoda A."/>
            <person name="Oliveira C."/>
            <person name="Osipova E."/>
            <person name="Leigh N.D."/>
            <person name="Simon A."/>
            <person name="Yun M.H."/>
        </authorList>
    </citation>
    <scope>NUCLEOTIDE SEQUENCE</scope>
    <source>
        <strain evidence="3">20211129_DDA</strain>
        <tissue evidence="3">Liver</tissue>
    </source>
</reference>
<evidence type="ECO:0000313" key="3">
    <source>
        <dbReference type="EMBL" id="KAJ1112827.1"/>
    </source>
</evidence>
<evidence type="ECO:0000256" key="1">
    <source>
        <dbReference type="SAM" id="MobiDB-lite"/>
    </source>
</evidence>
<accession>A0AAV7N9T2</accession>
<evidence type="ECO:0000313" key="4">
    <source>
        <dbReference type="Proteomes" id="UP001066276"/>
    </source>
</evidence>
<keyword evidence="2" id="KW-0732">Signal</keyword>
<name>A0AAV7N9T2_PLEWA</name>
<comment type="caution">
    <text evidence="3">The sequence shown here is derived from an EMBL/GenBank/DDBJ whole genome shotgun (WGS) entry which is preliminary data.</text>
</comment>
<dbReference type="AlphaFoldDB" id="A0AAV7N9T2"/>
<feature type="signal peptide" evidence="2">
    <location>
        <begin position="1"/>
        <end position="21"/>
    </location>
</feature>